<accession>A0A917I3W1</accession>
<organism evidence="7 8">
    <name type="scientific">Alsobacter metallidurans</name>
    <dbReference type="NCBI Taxonomy" id="340221"/>
    <lineage>
        <taxon>Bacteria</taxon>
        <taxon>Pseudomonadati</taxon>
        <taxon>Pseudomonadota</taxon>
        <taxon>Alphaproteobacteria</taxon>
        <taxon>Hyphomicrobiales</taxon>
        <taxon>Alsobacteraceae</taxon>
        <taxon>Alsobacter</taxon>
    </lineage>
</organism>
<evidence type="ECO:0000313" key="8">
    <source>
        <dbReference type="Proteomes" id="UP000603912"/>
    </source>
</evidence>
<dbReference type="Pfam" id="PF03275">
    <property type="entry name" value="GLF"/>
    <property type="match status" value="1"/>
</dbReference>
<dbReference type="InterPro" id="IPR015899">
    <property type="entry name" value="UDP-GalPyranose_mutase_C"/>
</dbReference>
<dbReference type="PANTHER" id="PTHR21197">
    <property type="entry name" value="UDP-GALACTOPYRANOSE MUTASE"/>
    <property type="match status" value="1"/>
</dbReference>
<evidence type="ECO:0000256" key="5">
    <source>
        <dbReference type="ARBA" id="ARBA00023235"/>
    </source>
</evidence>
<dbReference type="GO" id="GO:0005829">
    <property type="term" value="C:cytosol"/>
    <property type="evidence" value="ECO:0007669"/>
    <property type="project" value="TreeGrafter"/>
</dbReference>
<evidence type="ECO:0000256" key="1">
    <source>
        <dbReference type="ARBA" id="ARBA00001974"/>
    </source>
</evidence>
<name>A0A917I3W1_9HYPH</name>
<feature type="domain" description="UDP-galactopyranose mutase C-terminal" evidence="6">
    <location>
        <begin position="150"/>
        <end position="346"/>
    </location>
</feature>
<evidence type="ECO:0000256" key="2">
    <source>
        <dbReference type="ARBA" id="ARBA00009321"/>
    </source>
</evidence>
<dbReference type="EMBL" id="BMES01000001">
    <property type="protein sequence ID" value="GGH07181.1"/>
    <property type="molecule type" value="Genomic_DNA"/>
</dbReference>
<evidence type="ECO:0000256" key="3">
    <source>
        <dbReference type="ARBA" id="ARBA00022630"/>
    </source>
</evidence>
<reference evidence="7" key="2">
    <citation type="submission" date="2020-09" db="EMBL/GenBank/DDBJ databases">
        <authorList>
            <person name="Sun Q."/>
            <person name="Zhou Y."/>
        </authorList>
    </citation>
    <scope>NUCLEOTIDE SEQUENCE</scope>
    <source>
        <strain evidence="7">CGMCC 1.12214</strain>
    </source>
</reference>
<keyword evidence="5" id="KW-0413">Isomerase</keyword>
<dbReference type="RefSeq" id="WP_188515866.1">
    <property type="nucleotide sequence ID" value="NZ_BMES01000001.1"/>
</dbReference>
<sequence length="388" mass="44475">MPYAYDWLVVGAGFAGSVLAERIASQRGERVLVIDRRPHVGGNAYDRLDEAGVLIHQYGPHIFHTNAQAIFDHLSMFTAWRPYEHRVLARVDGMLVPIPINLDTVNTLYGLDLSSAELEGWFAARAEPVSEIRTSEDVVVSKVGRELYEKFFRGYTRKQWGVDPSELDKSVTARVPTRTDRDDRYFADTFQAMPAEGFTRMFDRMLDHPNITQRLGVDYADVKRDSLARRTIFTGPVDEFFGHRFGKLPYRCLRFDHRTLDQEQFQPVAVVNYPMSENYTRITEYKHLTGQEHPRTSITYEYPSDAGDPYYPIPRAENAELYKMYEALALQTPDVWFVGRLATYRYYNMDQVVGQALATFRRIEQTIPRAVPTPATQAAALPALHSVS</sequence>
<dbReference type="InterPro" id="IPR004379">
    <property type="entry name" value="UDP-GALP_mutase"/>
</dbReference>
<keyword evidence="3" id="KW-0285">Flavoprotein</keyword>
<dbReference type="AlphaFoldDB" id="A0A917I3W1"/>
<gene>
    <name evidence="7" type="ORF">GCM10007036_01920</name>
</gene>
<comment type="cofactor">
    <cofactor evidence="1">
        <name>FAD</name>
        <dbReference type="ChEBI" id="CHEBI:57692"/>
    </cofactor>
</comment>
<evidence type="ECO:0000256" key="4">
    <source>
        <dbReference type="ARBA" id="ARBA00022827"/>
    </source>
</evidence>
<comment type="similarity">
    <text evidence="2">Belongs to the UDP-galactopyranose/dTDP-fucopyranose mutase family.</text>
</comment>
<protein>
    <submittedName>
        <fullName evidence="7">UDP-galactopyranose mutase</fullName>
    </submittedName>
</protein>
<dbReference type="Pfam" id="PF13450">
    <property type="entry name" value="NAD_binding_8"/>
    <property type="match status" value="1"/>
</dbReference>
<dbReference type="SUPFAM" id="SSF54373">
    <property type="entry name" value="FAD-linked reductases, C-terminal domain"/>
    <property type="match status" value="1"/>
</dbReference>
<reference evidence="7" key="1">
    <citation type="journal article" date="2014" name="Int. J. Syst. Evol. Microbiol.">
        <title>Complete genome sequence of Corynebacterium casei LMG S-19264T (=DSM 44701T), isolated from a smear-ripened cheese.</title>
        <authorList>
            <consortium name="US DOE Joint Genome Institute (JGI-PGF)"/>
            <person name="Walter F."/>
            <person name="Albersmeier A."/>
            <person name="Kalinowski J."/>
            <person name="Ruckert C."/>
        </authorList>
    </citation>
    <scope>NUCLEOTIDE SEQUENCE</scope>
    <source>
        <strain evidence="7">CGMCC 1.12214</strain>
    </source>
</reference>
<dbReference type="GO" id="GO:0008767">
    <property type="term" value="F:UDP-galactopyranose mutase activity"/>
    <property type="evidence" value="ECO:0007669"/>
    <property type="project" value="InterPro"/>
</dbReference>
<dbReference type="NCBIfam" id="TIGR00031">
    <property type="entry name" value="UDP-GALP_mutase"/>
    <property type="match status" value="1"/>
</dbReference>
<proteinExistence type="inferred from homology"/>
<dbReference type="PANTHER" id="PTHR21197:SF0">
    <property type="entry name" value="UDP-GALACTOPYRANOSE MUTASE"/>
    <property type="match status" value="1"/>
</dbReference>
<comment type="caution">
    <text evidence="7">The sequence shown here is derived from an EMBL/GenBank/DDBJ whole genome shotgun (WGS) entry which is preliminary data.</text>
</comment>
<dbReference type="Gene3D" id="3.40.50.720">
    <property type="entry name" value="NAD(P)-binding Rossmann-like Domain"/>
    <property type="match status" value="3"/>
</dbReference>
<evidence type="ECO:0000259" key="6">
    <source>
        <dbReference type="Pfam" id="PF03275"/>
    </source>
</evidence>
<dbReference type="SUPFAM" id="SSF51971">
    <property type="entry name" value="Nucleotide-binding domain"/>
    <property type="match status" value="1"/>
</dbReference>
<keyword evidence="8" id="KW-1185">Reference proteome</keyword>
<evidence type="ECO:0000313" key="7">
    <source>
        <dbReference type="EMBL" id="GGH07181.1"/>
    </source>
</evidence>
<dbReference type="Proteomes" id="UP000603912">
    <property type="component" value="Unassembled WGS sequence"/>
</dbReference>
<dbReference type="GO" id="GO:0050660">
    <property type="term" value="F:flavin adenine dinucleotide binding"/>
    <property type="evidence" value="ECO:0007669"/>
    <property type="project" value="TreeGrafter"/>
</dbReference>
<keyword evidence="4" id="KW-0274">FAD</keyword>